<dbReference type="GO" id="GO:0003723">
    <property type="term" value="F:RNA binding"/>
    <property type="evidence" value="ECO:0007669"/>
    <property type="project" value="TreeGrafter"/>
</dbReference>
<gene>
    <name evidence="4" type="primary">MYBBP1A</name>
</gene>
<evidence type="ECO:0000256" key="1">
    <source>
        <dbReference type="ARBA" id="ARBA00004123"/>
    </source>
</evidence>
<dbReference type="GO" id="GO:0110016">
    <property type="term" value="C:B-WICH complex"/>
    <property type="evidence" value="ECO:0007669"/>
    <property type="project" value="Ensembl"/>
</dbReference>
<dbReference type="GO" id="GO:2000210">
    <property type="term" value="P:positive regulation of anoikis"/>
    <property type="evidence" value="ECO:0007669"/>
    <property type="project" value="Ensembl"/>
</dbReference>
<dbReference type="AlphaFoldDB" id="A0A672UW61"/>
<dbReference type="GO" id="GO:0070888">
    <property type="term" value="F:E-box binding"/>
    <property type="evidence" value="ECO:0007669"/>
    <property type="project" value="Ensembl"/>
</dbReference>
<evidence type="ECO:0000313" key="4">
    <source>
        <dbReference type="Ensembl" id="ENSSHBP00005018718.1"/>
    </source>
</evidence>
<organism evidence="4 5">
    <name type="scientific">Strigops habroptila</name>
    <name type="common">Kakapo</name>
    <dbReference type="NCBI Taxonomy" id="2489341"/>
    <lineage>
        <taxon>Eukaryota</taxon>
        <taxon>Metazoa</taxon>
        <taxon>Chordata</taxon>
        <taxon>Craniata</taxon>
        <taxon>Vertebrata</taxon>
        <taxon>Euteleostomi</taxon>
        <taxon>Archelosauria</taxon>
        <taxon>Archosauria</taxon>
        <taxon>Dinosauria</taxon>
        <taxon>Saurischia</taxon>
        <taxon>Theropoda</taxon>
        <taxon>Coelurosauria</taxon>
        <taxon>Aves</taxon>
        <taxon>Neognathae</taxon>
        <taxon>Neoaves</taxon>
        <taxon>Telluraves</taxon>
        <taxon>Australaves</taxon>
        <taxon>Psittaciformes</taxon>
        <taxon>Psittacidae</taxon>
        <taxon>Strigops</taxon>
    </lineage>
</organism>
<dbReference type="GO" id="GO:0042564">
    <property type="term" value="C:NLS-dependent protein nuclear import complex"/>
    <property type="evidence" value="ECO:0007669"/>
    <property type="project" value="Ensembl"/>
</dbReference>
<comment type="similarity">
    <text evidence="2">Belongs to the MYBBP1A family.</text>
</comment>
<dbReference type="InterPro" id="IPR007015">
    <property type="entry name" value="DNA_pol_V/MYBBP1A"/>
</dbReference>
<evidence type="ECO:0000256" key="3">
    <source>
        <dbReference type="ARBA" id="ARBA00023242"/>
    </source>
</evidence>
<dbReference type="Ensembl" id="ENSSHBT00005022376.1">
    <property type="protein sequence ID" value="ENSSHBP00005018718.1"/>
    <property type="gene ID" value="ENSSHBG00005016115.1"/>
</dbReference>
<proteinExistence type="inferred from homology"/>
<reference evidence="4" key="1">
    <citation type="submission" date="2025-08" db="UniProtKB">
        <authorList>
            <consortium name="Ensembl"/>
        </authorList>
    </citation>
    <scope>IDENTIFICATION</scope>
</reference>
<reference evidence="4" key="2">
    <citation type="submission" date="2025-09" db="UniProtKB">
        <authorList>
            <consortium name="Ensembl"/>
        </authorList>
    </citation>
    <scope>IDENTIFICATION</scope>
</reference>
<keyword evidence="5" id="KW-1185">Reference proteome</keyword>
<dbReference type="Proteomes" id="UP000472266">
    <property type="component" value="Unplaced"/>
</dbReference>
<dbReference type="GO" id="GO:1903450">
    <property type="term" value="P:regulation of G1 to G0 transition"/>
    <property type="evidence" value="ECO:0007669"/>
    <property type="project" value="Ensembl"/>
</dbReference>
<dbReference type="GO" id="GO:0022904">
    <property type="term" value="P:respiratory electron transport chain"/>
    <property type="evidence" value="ECO:0007669"/>
    <property type="project" value="Ensembl"/>
</dbReference>
<dbReference type="PANTHER" id="PTHR13213">
    <property type="entry name" value="MYB-BINDING PROTEIN 1A FAMILY MEMBER"/>
    <property type="match status" value="1"/>
</dbReference>
<dbReference type="Pfam" id="PF04931">
    <property type="entry name" value="DNA_pol_phi"/>
    <property type="match status" value="2"/>
</dbReference>
<dbReference type="InterPro" id="IPR016024">
    <property type="entry name" value="ARM-type_fold"/>
</dbReference>
<dbReference type="GO" id="GO:0005737">
    <property type="term" value="C:cytoplasm"/>
    <property type="evidence" value="ECO:0007669"/>
    <property type="project" value="Ensembl"/>
</dbReference>
<evidence type="ECO:0000313" key="5">
    <source>
        <dbReference type="Proteomes" id="UP000472266"/>
    </source>
</evidence>
<accession>A0A672UW61</accession>
<dbReference type="GO" id="GO:0045945">
    <property type="term" value="P:positive regulation of transcription by RNA polymerase III"/>
    <property type="evidence" value="ECO:0007669"/>
    <property type="project" value="Ensembl"/>
</dbReference>
<dbReference type="InParanoid" id="A0A672UW61"/>
<sequence length="960" mass="108670">MAELEGLGGGALVTDPRGVLRQGRAFLDFFWDIAKPEQEVRLAATENLLRHLREGKKDDELKYTLKRLVEGLGATREAARPGFSLALAQVLQTFEEIPICSVLEQIKEKHNLEKVKKKLVRNAAFGNFFGVMALFQSGRLVKDQQALLGSIQLLQQLANHQAHLRDLPRKTLIDIVSEVQPQHEILFGILQSDLASAFTSPENLHLLLVGIQKFPSVLKPKKLKKLFGSPTVVNEENIPRLVELLQSAAKSEKKDKKLPSVVFDLLQVSLKENAFELFWEEGVENGLLKEKSGPLSYMCYRLLGSALPLLSLDQLQMVLKGKVMQRYGEHVVTTQLPDRFKFAPEMEGYIEEFLSSCDDSERQLAVMIGFSTLTNQGNPVFSSSSRVVRHLQPVVLQKYVDWLKDMFLRPNFDCCLDFSSNRQKQNQENLALNFVLVSVHSRFCFFHAFFEAKKKTSQINEANVLPAEPLDEQAHLVAENYFFGLLQTLNTMTKHIHGVTADGKLWIFLLVEYANKLLSSEHVKAVKPFTKEQRDAWERTLQSVKKLQKENKSDSAKVVAFQQLLLLMAIHVFKVRPLNAVVLPLPDIVCSCADNTEPGWVEVMVEILLSLLAQPSLLIRRISKSVFVRICPNLTKRGLQLILDVSEALVGHCTICLSSDESDEELDDEAMMALDKNISALFAEQQKRVQAKKDEKDRIRKEKILRRDFKIKVLDLIEAFLTKQSENPLVFDIIEPLLRVIEQCMSTDSDKQEVDFLKKTANIFRNSLCRMKQYCKRVDALQEDLHAFVERLVKKACKHTDSSVALYYFSASLYLLKVLKGNTSDKSSTPTPLPEKQNNSIPTGCLDMERVTAVYQQALTQFLTKRNSALTSSMFHDLFTRFPVSVADCVVCCLLALKSSCNSWGSRERNLPILLWAFKTALGFAHLLELSVLLVCFRSPPLPPSPPTPPKKPFQVICLE</sequence>
<dbReference type="GO" id="GO:0032922">
    <property type="term" value="P:circadian regulation of gene expression"/>
    <property type="evidence" value="ECO:0007669"/>
    <property type="project" value="Ensembl"/>
</dbReference>
<dbReference type="GeneTree" id="ENSGT00390000017457"/>
<dbReference type="GO" id="GO:0042149">
    <property type="term" value="P:cellular response to glucose starvation"/>
    <property type="evidence" value="ECO:0007669"/>
    <property type="project" value="Ensembl"/>
</dbReference>
<evidence type="ECO:0000256" key="2">
    <source>
        <dbReference type="ARBA" id="ARBA00006809"/>
    </source>
</evidence>
<dbReference type="SUPFAM" id="SSF48371">
    <property type="entry name" value="ARM repeat"/>
    <property type="match status" value="1"/>
</dbReference>
<protein>
    <submittedName>
        <fullName evidence="4">MYB binding protein 1a</fullName>
    </submittedName>
</protein>
<comment type="subcellular location">
    <subcellularLocation>
        <location evidence="1">Nucleus</location>
    </subcellularLocation>
</comment>
<name>A0A672UW61_STRHB</name>
<dbReference type="OMA" id="CLDFTTS"/>
<dbReference type="PANTHER" id="PTHR13213:SF2">
    <property type="entry name" value="MYB-BINDING PROTEIN 1A"/>
    <property type="match status" value="1"/>
</dbReference>
<keyword evidence="3" id="KW-0539">Nucleus</keyword>
<dbReference type="GO" id="GO:0072332">
    <property type="term" value="P:intrinsic apoptotic signaling pathway by p53 class mediator"/>
    <property type="evidence" value="ECO:0007669"/>
    <property type="project" value="Ensembl"/>
</dbReference>
<dbReference type="GO" id="GO:0003714">
    <property type="term" value="F:transcription corepressor activity"/>
    <property type="evidence" value="ECO:0007669"/>
    <property type="project" value="Ensembl"/>
</dbReference>